<comment type="caution">
    <text evidence="9">The sequence shown here is derived from an EMBL/GenBank/DDBJ whole genome shotgun (WGS) entry which is preliminary data.</text>
</comment>
<evidence type="ECO:0000256" key="6">
    <source>
        <dbReference type="PROSITE-ProRule" id="PRU10141"/>
    </source>
</evidence>
<evidence type="ECO:0000256" key="5">
    <source>
        <dbReference type="ARBA" id="ARBA00049280"/>
    </source>
</evidence>
<dbReference type="PANTHER" id="PTHR24056:SF562">
    <property type="entry name" value="PROTEIN KINASE DOMAIN-CONTAINING PROTEIN"/>
    <property type="match status" value="1"/>
</dbReference>
<feature type="compositionally biased region" description="Low complexity" evidence="7">
    <location>
        <begin position="9"/>
        <end position="29"/>
    </location>
</feature>
<dbReference type="SUPFAM" id="SSF56112">
    <property type="entry name" value="Protein kinase-like (PK-like)"/>
    <property type="match status" value="1"/>
</dbReference>
<dbReference type="Pfam" id="PF00069">
    <property type="entry name" value="Pkinase"/>
    <property type="match status" value="2"/>
</dbReference>
<evidence type="ECO:0000256" key="7">
    <source>
        <dbReference type="SAM" id="MobiDB-lite"/>
    </source>
</evidence>
<reference evidence="9" key="1">
    <citation type="submission" date="2020-10" db="EMBL/GenBank/DDBJ databases">
        <authorList>
            <person name="Han B."/>
            <person name="Lu T."/>
            <person name="Zhao Q."/>
            <person name="Huang X."/>
            <person name="Zhao Y."/>
        </authorList>
    </citation>
    <scope>NUCLEOTIDE SEQUENCE</scope>
</reference>
<dbReference type="EC" id="2.7.11.23" evidence="1"/>
<dbReference type="EMBL" id="CAJGYO010000001">
    <property type="protein sequence ID" value="CAD6205986.1"/>
    <property type="molecule type" value="Genomic_DNA"/>
</dbReference>
<dbReference type="InterPro" id="IPR011009">
    <property type="entry name" value="Kinase-like_dom_sf"/>
</dbReference>
<dbReference type="GO" id="GO:0005524">
    <property type="term" value="F:ATP binding"/>
    <property type="evidence" value="ECO:0007669"/>
    <property type="project" value="UniProtKB-UniRule"/>
</dbReference>
<name>A0A811MG77_9POAL</name>
<keyword evidence="2" id="KW-0597">Phosphoprotein</keyword>
<dbReference type="PANTHER" id="PTHR24056">
    <property type="entry name" value="CELL DIVISION PROTEIN KINASE"/>
    <property type="match status" value="1"/>
</dbReference>
<comment type="catalytic activity">
    <reaction evidence="5">
        <text>[DNA-directed RNA polymerase] + ATP = phospho-[DNA-directed RNA polymerase] + ADP + H(+)</text>
        <dbReference type="Rhea" id="RHEA:10216"/>
        <dbReference type="Rhea" id="RHEA-COMP:11321"/>
        <dbReference type="Rhea" id="RHEA-COMP:11322"/>
        <dbReference type="ChEBI" id="CHEBI:15378"/>
        <dbReference type="ChEBI" id="CHEBI:30616"/>
        <dbReference type="ChEBI" id="CHEBI:43176"/>
        <dbReference type="ChEBI" id="CHEBI:68546"/>
        <dbReference type="ChEBI" id="CHEBI:456216"/>
        <dbReference type="EC" id="2.7.11.23"/>
    </reaction>
</comment>
<keyword evidence="4 6" id="KW-0067">ATP-binding</keyword>
<evidence type="ECO:0000256" key="1">
    <source>
        <dbReference type="ARBA" id="ARBA00012409"/>
    </source>
</evidence>
<evidence type="ECO:0000256" key="3">
    <source>
        <dbReference type="ARBA" id="ARBA00022741"/>
    </source>
</evidence>
<dbReference type="GO" id="GO:0005634">
    <property type="term" value="C:nucleus"/>
    <property type="evidence" value="ECO:0007669"/>
    <property type="project" value="TreeGrafter"/>
</dbReference>
<dbReference type="InterPro" id="IPR000719">
    <property type="entry name" value="Prot_kinase_dom"/>
</dbReference>
<dbReference type="Gene3D" id="3.30.200.20">
    <property type="entry name" value="Phosphorylase Kinase, domain 1"/>
    <property type="match status" value="1"/>
</dbReference>
<accession>A0A811MG77</accession>
<gene>
    <name evidence="9" type="ORF">NCGR_LOCUS3752</name>
</gene>
<dbReference type="Gene3D" id="1.10.510.10">
    <property type="entry name" value="Transferase(Phosphotransferase) domain 1"/>
    <property type="match status" value="1"/>
</dbReference>
<dbReference type="PROSITE" id="PS00107">
    <property type="entry name" value="PROTEIN_KINASE_ATP"/>
    <property type="match status" value="1"/>
</dbReference>
<evidence type="ECO:0000259" key="8">
    <source>
        <dbReference type="PROSITE" id="PS50011"/>
    </source>
</evidence>
<evidence type="ECO:0000256" key="4">
    <source>
        <dbReference type="ARBA" id="ARBA00022840"/>
    </source>
</evidence>
<dbReference type="Proteomes" id="UP000604825">
    <property type="component" value="Unassembled WGS sequence"/>
</dbReference>
<dbReference type="GO" id="GO:0008353">
    <property type="term" value="F:RNA polymerase II CTD heptapeptide repeat kinase activity"/>
    <property type="evidence" value="ECO:0007669"/>
    <property type="project" value="UniProtKB-EC"/>
</dbReference>
<feature type="binding site" evidence="6">
    <location>
        <position position="84"/>
    </location>
    <ligand>
        <name>ATP</name>
        <dbReference type="ChEBI" id="CHEBI:30616"/>
    </ligand>
</feature>
<keyword evidence="10" id="KW-1185">Reference proteome</keyword>
<dbReference type="PROSITE" id="PS50011">
    <property type="entry name" value="PROTEIN_KINASE_DOM"/>
    <property type="match status" value="1"/>
</dbReference>
<dbReference type="InterPro" id="IPR050108">
    <property type="entry name" value="CDK"/>
</dbReference>
<dbReference type="OrthoDB" id="616782at2759"/>
<feature type="region of interest" description="Disordered" evidence="7">
    <location>
        <begin position="1"/>
        <end position="29"/>
    </location>
</feature>
<evidence type="ECO:0000313" key="9">
    <source>
        <dbReference type="EMBL" id="CAD6205986.1"/>
    </source>
</evidence>
<proteinExistence type="predicted"/>
<keyword evidence="3 6" id="KW-0547">Nucleotide-binding</keyword>
<evidence type="ECO:0000313" key="10">
    <source>
        <dbReference type="Proteomes" id="UP000604825"/>
    </source>
</evidence>
<dbReference type="InterPro" id="IPR017441">
    <property type="entry name" value="Protein_kinase_ATP_BS"/>
</dbReference>
<sequence>MLPPTRDQAAGSATSSPGSATTATGASRPGVAAAAGATTYNKRSHVDAFGSTDDYEEMCCLGKGAFGAVAKARHRVTGETVAIKRITEPDGGGPEELLREARLHEACGGHPFIVDVHGLVRDPATTELRLVMECVGGPSIEKFLRAQRRRGGLPLPEATASTYEPDGTLWYMAPEVLLEKPDCDALVDTWSLGCVMAELINGQVLFEDGRDEEGQARSIFDVLGYPDDSTWPWFSSTPFATELLPILDDVHHDNHLRKMFPEALLSQKGFEVLNGLLTCNPDKRLTATAALKHPWFAKVDAMELLRNEEVESALPKKQLLVAPLLQRVSQHPNFVFYRVDAGTWIVTLQFAFFVASMWCNWPLAEFWDLKTGISINYRVKTCSTATDFASGII</sequence>
<dbReference type="GO" id="GO:0007346">
    <property type="term" value="P:regulation of mitotic cell cycle"/>
    <property type="evidence" value="ECO:0007669"/>
    <property type="project" value="TreeGrafter"/>
</dbReference>
<evidence type="ECO:0000256" key="2">
    <source>
        <dbReference type="ARBA" id="ARBA00022553"/>
    </source>
</evidence>
<feature type="domain" description="Protein kinase" evidence="8">
    <location>
        <begin position="55"/>
        <end position="296"/>
    </location>
</feature>
<protein>
    <recommendedName>
        <fullName evidence="1">[RNA-polymerase]-subunit kinase</fullName>
        <ecNumber evidence="1">2.7.11.23</ecNumber>
    </recommendedName>
</protein>
<organism evidence="9 10">
    <name type="scientific">Miscanthus lutarioriparius</name>
    <dbReference type="NCBI Taxonomy" id="422564"/>
    <lineage>
        <taxon>Eukaryota</taxon>
        <taxon>Viridiplantae</taxon>
        <taxon>Streptophyta</taxon>
        <taxon>Embryophyta</taxon>
        <taxon>Tracheophyta</taxon>
        <taxon>Spermatophyta</taxon>
        <taxon>Magnoliopsida</taxon>
        <taxon>Liliopsida</taxon>
        <taxon>Poales</taxon>
        <taxon>Poaceae</taxon>
        <taxon>PACMAD clade</taxon>
        <taxon>Panicoideae</taxon>
        <taxon>Andropogonodae</taxon>
        <taxon>Andropogoneae</taxon>
        <taxon>Saccharinae</taxon>
        <taxon>Miscanthus</taxon>
    </lineage>
</organism>
<dbReference type="FunFam" id="3.30.200.20:FF:000691">
    <property type="entry name" value="Cyclin-dependent kinase G-1"/>
    <property type="match status" value="1"/>
</dbReference>
<dbReference type="AlphaFoldDB" id="A0A811MG77"/>